<name>A0A8J4CH70_9CHLO</name>
<dbReference type="EMBL" id="BNCP01000024">
    <property type="protein sequence ID" value="GIL82404.1"/>
    <property type="molecule type" value="Genomic_DNA"/>
</dbReference>
<proteinExistence type="predicted"/>
<evidence type="ECO:0000256" key="1">
    <source>
        <dbReference type="SAM" id="Phobius"/>
    </source>
</evidence>
<accession>A0A8J4CH70</accession>
<feature type="transmembrane region" description="Helical" evidence="1">
    <location>
        <begin position="64"/>
        <end position="86"/>
    </location>
</feature>
<protein>
    <submittedName>
        <fullName evidence="2">Uncharacterized protein</fullName>
    </submittedName>
</protein>
<keyword evidence="1" id="KW-0472">Membrane</keyword>
<comment type="caution">
    <text evidence="2">The sequence shown here is derived from an EMBL/GenBank/DDBJ whole genome shotgun (WGS) entry which is preliminary data.</text>
</comment>
<gene>
    <name evidence="2" type="ORF">Vretifemale_11396</name>
</gene>
<keyword evidence="1" id="KW-1133">Transmembrane helix</keyword>
<dbReference type="Proteomes" id="UP000747110">
    <property type="component" value="Unassembled WGS sequence"/>
</dbReference>
<evidence type="ECO:0000313" key="2">
    <source>
        <dbReference type="EMBL" id="GIL82404.1"/>
    </source>
</evidence>
<keyword evidence="1" id="KW-0812">Transmembrane</keyword>
<keyword evidence="3" id="KW-1185">Reference proteome</keyword>
<evidence type="ECO:0000313" key="3">
    <source>
        <dbReference type="Proteomes" id="UP000747110"/>
    </source>
</evidence>
<dbReference type="OrthoDB" id="539843at2759"/>
<organism evidence="2 3">
    <name type="scientific">Volvox reticuliferus</name>
    <dbReference type="NCBI Taxonomy" id="1737510"/>
    <lineage>
        <taxon>Eukaryota</taxon>
        <taxon>Viridiplantae</taxon>
        <taxon>Chlorophyta</taxon>
        <taxon>core chlorophytes</taxon>
        <taxon>Chlorophyceae</taxon>
        <taxon>CS clade</taxon>
        <taxon>Chlamydomonadales</taxon>
        <taxon>Volvocaceae</taxon>
        <taxon>Volvox</taxon>
    </lineage>
</organism>
<sequence length="141" mass="15464">MTRSGLRKVGARWDSQRTGTGISADEHLARSWRRVASTHTLQQLIAPEDAKGGERSLTKKLKGLSMLILALTLLMMHVAHAAALWLPPSALPPFLLLIRKHSCCITCCCRLPPAAATLPYSIHFPWDCDSGLPTLVQPQAF</sequence>
<dbReference type="AlphaFoldDB" id="A0A8J4CH70"/>
<reference evidence="2" key="1">
    <citation type="journal article" date="2021" name="Proc. Natl. Acad. Sci. U.S.A.">
        <title>Three genomes in the algal genus Volvox reveal the fate of a haploid sex-determining region after a transition to homothallism.</title>
        <authorList>
            <person name="Yamamoto K."/>
            <person name="Hamaji T."/>
            <person name="Kawai-Toyooka H."/>
            <person name="Matsuzaki R."/>
            <person name="Takahashi F."/>
            <person name="Nishimura Y."/>
            <person name="Kawachi M."/>
            <person name="Noguchi H."/>
            <person name="Minakuchi Y."/>
            <person name="Umen J.G."/>
            <person name="Toyoda A."/>
            <person name="Nozaki H."/>
        </authorList>
    </citation>
    <scope>NUCLEOTIDE SEQUENCE</scope>
    <source>
        <strain evidence="2">NIES-3786</strain>
    </source>
</reference>